<reference evidence="1 2" key="1">
    <citation type="submission" date="2022-12" db="EMBL/GenBank/DDBJ databases">
        <title>Two new species, Stenotrophomonas aracearum and Stenotrophomonas oahuensis, isolated from Anthurium (Araceae family) in Hawaii.</title>
        <authorList>
            <person name="Chunag S.C."/>
            <person name="Dobhal S."/>
            <person name="Alvarez A."/>
            <person name="Arif M."/>
        </authorList>
    </citation>
    <scope>NUCLEOTIDE SEQUENCE [LARGE SCALE GENOMIC DNA]</scope>
    <source>
        <strain evidence="1 2">A5586</strain>
        <plasmid evidence="1 2">pST01</plasmid>
    </source>
</reference>
<accession>A0ABY9YV80</accession>
<keyword evidence="1" id="KW-0614">Plasmid</keyword>
<dbReference type="EMBL" id="CP115542">
    <property type="protein sequence ID" value="WNH54821.1"/>
    <property type="molecule type" value="Genomic_DNA"/>
</dbReference>
<geneLocation type="plasmid" evidence="1 2">
    <name>pST01</name>
</geneLocation>
<name>A0ABY9YV80_9GAMM</name>
<organism evidence="1 2">
    <name type="scientific">Stenotrophomonas oahuensis</name>
    <dbReference type="NCBI Taxonomy" id="3003271"/>
    <lineage>
        <taxon>Bacteria</taxon>
        <taxon>Pseudomonadati</taxon>
        <taxon>Pseudomonadota</taxon>
        <taxon>Gammaproteobacteria</taxon>
        <taxon>Lysobacterales</taxon>
        <taxon>Lysobacteraceae</taxon>
        <taxon>Stenotrophomonas</taxon>
    </lineage>
</organism>
<keyword evidence="2" id="KW-1185">Reference proteome</keyword>
<protein>
    <submittedName>
        <fullName evidence="1">Uncharacterized protein</fullName>
    </submittedName>
</protein>
<sequence>MSEESPPYLPSAYPPASDALGYMPKGAVYAALDFVVALASSEPPDASEPAVAAARDLLTRWLQLNRTQGDPDILSAQADMYACSNDLVAALRDALEGFVADLADHPSPEPGSVFGDYYRLITTLLGEA</sequence>
<proteinExistence type="predicted"/>
<dbReference type="RefSeq" id="WP_311193898.1">
    <property type="nucleotide sequence ID" value="NZ_CP115542.1"/>
</dbReference>
<evidence type="ECO:0000313" key="2">
    <source>
        <dbReference type="Proteomes" id="UP001302072"/>
    </source>
</evidence>
<evidence type="ECO:0000313" key="1">
    <source>
        <dbReference type="EMBL" id="WNH54821.1"/>
    </source>
</evidence>
<gene>
    <name evidence="1" type="ORF">PDM29_20975</name>
</gene>
<dbReference type="Proteomes" id="UP001302072">
    <property type="component" value="Plasmid pST01"/>
</dbReference>